<dbReference type="GeneID" id="26627352"/>
<accession>A0A0B4ZZ73</accession>
<name>A0A0B4ZZ73_9CAUD</name>
<protein>
    <submittedName>
        <fullName evidence="1">Uncharacterized protein</fullName>
    </submittedName>
</protein>
<evidence type="ECO:0000313" key="2">
    <source>
        <dbReference type="Proteomes" id="UP000031805"/>
    </source>
</evidence>
<keyword evidence="2" id="KW-1185">Reference proteome</keyword>
<reference evidence="1 2" key="1">
    <citation type="submission" date="2014-11" db="EMBL/GenBank/DDBJ databases">
        <title>Complete genome sequence of vB_YenM_TG1, a broad host range bacteriophage which infects Yersinia enterocolitica.</title>
        <authorList>
            <person name="Leon-Velarde C.G."/>
            <person name="Kropinski A.M."/>
            <person name="Chen S."/>
            <person name="Griffiths M.W."/>
            <person name="Odumeru J.A."/>
        </authorList>
    </citation>
    <scope>NUCLEOTIDE SEQUENCE [LARGE SCALE GENOMIC DNA]</scope>
</reference>
<evidence type="ECO:0000313" key="1">
    <source>
        <dbReference type="EMBL" id="AJD81838.1"/>
    </source>
</evidence>
<sequence length="40" mass="4399">MLLKFAKCLNSMPLPDYTEGALCGRLKTQFDSSIPVPKGK</sequence>
<dbReference type="RefSeq" id="YP_009200290.1">
    <property type="nucleotide sequence ID" value="NC_028820.1"/>
</dbReference>
<gene>
    <name evidence="1" type="ORF">YenMTG1_029</name>
</gene>
<organism evidence="1 2">
    <name type="scientific">Yersinia phage vB_YenM_TG1</name>
    <dbReference type="NCBI Taxonomy" id="1589265"/>
    <lineage>
        <taxon>Viruses</taxon>
        <taxon>Duplodnaviria</taxon>
        <taxon>Heunggongvirae</taxon>
        <taxon>Uroviricota</taxon>
        <taxon>Caudoviricetes</taxon>
        <taxon>Pantevenvirales</taxon>
        <taxon>Straboviridae</taxon>
        <taxon>Tevenvirinae</taxon>
        <taxon>Tegunavirus</taxon>
        <taxon>Tegunavirus yenmtg1</taxon>
    </lineage>
</organism>
<proteinExistence type="predicted"/>
<dbReference type="Proteomes" id="UP000031805">
    <property type="component" value="Segment"/>
</dbReference>
<dbReference type="KEGG" id="vg:26627352"/>
<dbReference type="EMBL" id="KP202158">
    <property type="protein sequence ID" value="AJD81838.1"/>
    <property type="molecule type" value="Genomic_DNA"/>
</dbReference>